<reference evidence="3 4" key="1">
    <citation type="submission" date="2020-08" db="EMBL/GenBank/DDBJ databases">
        <authorList>
            <person name="Seo M.-J."/>
        </authorList>
    </citation>
    <scope>NUCLEOTIDE SEQUENCE [LARGE SCALE GENOMIC DNA]</scope>
    <source>
        <strain evidence="3 4">KIGAM211</strain>
    </source>
</reference>
<keyword evidence="2" id="KW-0472">Membrane</keyword>
<feature type="transmembrane region" description="Helical" evidence="2">
    <location>
        <begin position="68"/>
        <end position="90"/>
    </location>
</feature>
<dbReference type="InterPro" id="IPR046291">
    <property type="entry name" value="DUF6328"/>
</dbReference>
<protein>
    <submittedName>
        <fullName evidence="3">Sodium:proton antiporter</fullName>
    </submittedName>
</protein>
<dbReference type="Pfam" id="PF19853">
    <property type="entry name" value="DUF6328"/>
    <property type="match status" value="1"/>
</dbReference>
<dbReference type="EMBL" id="JACKXE010000001">
    <property type="protein sequence ID" value="MBB6628845.1"/>
    <property type="molecule type" value="Genomic_DNA"/>
</dbReference>
<evidence type="ECO:0000256" key="1">
    <source>
        <dbReference type="SAM" id="MobiDB-lite"/>
    </source>
</evidence>
<gene>
    <name evidence="3" type="ORF">H5V45_16070</name>
</gene>
<dbReference type="Proteomes" id="UP000523955">
    <property type="component" value="Unassembled WGS sequence"/>
</dbReference>
<feature type="region of interest" description="Disordered" evidence="1">
    <location>
        <begin position="1"/>
        <end position="23"/>
    </location>
</feature>
<evidence type="ECO:0000313" key="4">
    <source>
        <dbReference type="Proteomes" id="UP000523955"/>
    </source>
</evidence>
<feature type="transmembrane region" description="Helical" evidence="2">
    <location>
        <begin position="110"/>
        <end position="130"/>
    </location>
</feature>
<evidence type="ECO:0000256" key="2">
    <source>
        <dbReference type="SAM" id="Phobius"/>
    </source>
</evidence>
<keyword evidence="2" id="KW-0812">Transmembrane</keyword>
<feature type="transmembrane region" description="Helical" evidence="2">
    <location>
        <begin position="136"/>
        <end position="161"/>
    </location>
</feature>
<keyword evidence="4" id="KW-1185">Reference proteome</keyword>
<name>A0A7X0VBW1_9ACTN</name>
<accession>A0A7X0VBW1</accession>
<feature type="compositionally biased region" description="Acidic residues" evidence="1">
    <location>
        <begin position="1"/>
        <end position="10"/>
    </location>
</feature>
<organism evidence="3 4">
    <name type="scientific">Nocardioides luti</name>
    <dbReference type="NCBI Taxonomy" id="2761101"/>
    <lineage>
        <taxon>Bacteria</taxon>
        <taxon>Bacillati</taxon>
        <taxon>Actinomycetota</taxon>
        <taxon>Actinomycetes</taxon>
        <taxon>Propionibacteriales</taxon>
        <taxon>Nocardioidaceae</taxon>
        <taxon>Nocardioides</taxon>
    </lineage>
</organism>
<dbReference type="RefSeq" id="WP_185253858.1">
    <property type="nucleotide sequence ID" value="NZ_JACKXE010000001.1"/>
</dbReference>
<dbReference type="AlphaFoldDB" id="A0A7X0VBW1"/>
<keyword evidence="2" id="KW-1133">Transmembrane helix</keyword>
<evidence type="ECO:0000313" key="3">
    <source>
        <dbReference type="EMBL" id="MBB6628845.1"/>
    </source>
</evidence>
<sequence>MGAQEQDEDQQAARDGRDETEEERFDRKWEDLLQELRVMQTGAQLTAGFLLTLPFQSSFADLDRFQTFLYLVLVLLAALVTALVMAAVAVHRRLSGHNIKEQVVKAGHRIVYVVLGTIALLITGMTMLIFDVVVDRTYAVVVAASMAVVLGTLLVVVPNLLAARTAD</sequence>
<proteinExistence type="predicted"/>
<comment type="caution">
    <text evidence="3">The sequence shown here is derived from an EMBL/GenBank/DDBJ whole genome shotgun (WGS) entry which is preliminary data.</text>
</comment>